<dbReference type="eggNOG" id="COG0340">
    <property type="taxonomic scope" value="Bacteria"/>
</dbReference>
<dbReference type="EMBL" id="AZDK01000026">
    <property type="protein sequence ID" value="KRK57253.1"/>
    <property type="molecule type" value="Genomic_DNA"/>
</dbReference>
<accession>C8P647</accession>
<evidence type="ECO:0000256" key="2">
    <source>
        <dbReference type="ARBA" id="ARBA00023267"/>
    </source>
</evidence>
<evidence type="ECO:0000313" key="7">
    <source>
        <dbReference type="EMBL" id="KRK57253.1"/>
    </source>
</evidence>
<dbReference type="Proteomes" id="UP000003675">
    <property type="component" value="Unassembled WGS sequence"/>
</dbReference>
<dbReference type="OrthoDB" id="9807064at2"/>
<dbReference type="AlphaFoldDB" id="C8P647"/>
<dbReference type="GO" id="GO:0016740">
    <property type="term" value="F:transferase activity"/>
    <property type="evidence" value="ECO:0007669"/>
    <property type="project" value="UniProtKB-ARBA"/>
</dbReference>
<feature type="domain" description="Biotin protein ligase C-terminal" evidence="4">
    <location>
        <begin position="205"/>
        <end position="247"/>
    </location>
</feature>
<dbReference type="RefSeq" id="WP_007124094.1">
    <property type="nucleotide sequence ID" value="NZ_AZDK01000026.1"/>
</dbReference>
<dbReference type="HOGENOM" id="CLU_051096_4_1_9"/>
<dbReference type="InterPro" id="IPR003142">
    <property type="entry name" value="BPL_C"/>
</dbReference>
<evidence type="ECO:0000256" key="1">
    <source>
        <dbReference type="ARBA" id="ARBA00022598"/>
    </source>
</evidence>
<dbReference type="EMBL" id="ACLL01000019">
    <property type="protein sequence ID" value="EEW54016.1"/>
    <property type="molecule type" value="Genomic_DNA"/>
</dbReference>
<organism evidence="6 8">
    <name type="scientific">Limosilactobacillus antri DSM 16041</name>
    <dbReference type="NCBI Taxonomy" id="525309"/>
    <lineage>
        <taxon>Bacteria</taxon>
        <taxon>Bacillati</taxon>
        <taxon>Bacillota</taxon>
        <taxon>Bacilli</taxon>
        <taxon>Lactobacillales</taxon>
        <taxon>Lactobacillaceae</taxon>
        <taxon>Limosilactobacillus</taxon>
    </lineage>
</organism>
<name>C8P647_9LACO</name>
<comment type="caution">
    <text evidence="6">The sequence shown here is derived from an EMBL/GenBank/DDBJ whole genome shotgun (WGS) entry which is preliminary data.</text>
</comment>
<evidence type="ECO:0000256" key="3">
    <source>
        <dbReference type="ARBA" id="ARBA00024227"/>
    </source>
</evidence>
<dbReference type="PANTHER" id="PTHR12835:SF5">
    <property type="entry name" value="BIOTIN--PROTEIN LIGASE"/>
    <property type="match status" value="1"/>
</dbReference>
<dbReference type="GO" id="GO:0009249">
    <property type="term" value="P:protein lipoylation"/>
    <property type="evidence" value="ECO:0007669"/>
    <property type="project" value="UniProtKB-ARBA"/>
</dbReference>
<evidence type="ECO:0000313" key="6">
    <source>
        <dbReference type="EMBL" id="EEW54016.1"/>
    </source>
</evidence>
<dbReference type="GO" id="GO:0005737">
    <property type="term" value="C:cytoplasm"/>
    <property type="evidence" value="ECO:0007669"/>
    <property type="project" value="TreeGrafter"/>
</dbReference>
<dbReference type="SUPFAM" id="SSF55681">
    <property type="entry name" value="Class II aaRS and biotin synthetases"/>
    <property type="match status" value="1"/>
</dbReference>
<dbReference type="NCBIfam" id="TIGR00121">
    <property type="entry name" value="birA_ligase"/>
    <property type="match status" value="1"/>
</dbReference>
<dbReference type="Gene3D" id="3.30.930.10">
    <property type="entry name" value="Bira Bifunctional Protein, Domain 2"/>
    <property type="match status" value="1"/>
</dbReference>
<evidence type="ECO:0000313" key="8">
    <source>
        <dbReference type="Proteomes" id="UP000003675"/>
    </source>
</evidence>
<dbReference type="Pfam" id="PF02237">
    <property type="entry name" value="BPL_C"/>
    <property type="match status" value="1"/>
</dbReference>
<evidence type="ECO:0000259" key="4">
    <source>
        <dbReference type="Pfam" id="PF02237"/>
    </source>
</evidence>
<dbReference type="InterPro" id="IPR004143">
    <property type="entry name" value="BPL_LPL_catalytic"/>
</dbReference>
<gene>
    <name evidence="7" type="ORF">FC31_GL001058</name>
    <name evidence="6" type="ORF">HMPREF0494_0791</name>
</gene>
<dbReference type="PATRIC" id="fig|525309.8.peg.1068"/>
<dbReference type="STRING" id="525309.HMPREF0494_0791"/>
<keyword evidence="1 6" id="KW-0436">Ligase</keyword>
<feature type="domain" description="BPL/LPL catalytic" evidence="5">
    <location>
        <begin position="19"/>
        <end position="143"/>
    </location>
</feature>
<keyword evidence="9" id="KW-1185">Reference proteome</keyword>
<dbReference type="InterPro" id="IPR004408">
    <property type="entry name" value="Biotin_CoA_COase_ligase"/>
</dbReference>
<dbReference type="GO" id="GO:0004077">
    <property type="term" value="F:biotin--[biotin carboxyl-carrier protein] ligase activity"/>
    <property type="evidence" value="ECO:0007669"/>
    <property type="project" value="UniProtKB-EC"/>
</dbReference>
<reference evidence="6 8" key="1">
    <citation type="submission" date="2009-09" db="EMBL/GenBank/DDBJ databases">
        <authorList>
            <person name="Qin X."/>
            <person name="Bachman B."/>
            <person name="Battles P."/>
            <person name="Bell A."/>
            <person name="Bess C."/>
            <person name="Bickham C."/>
            <person name="Chaboub L."/>
            <person name="Chen D."/>
            <person name="Coyle M."/>
            <person name="Deiros D.R."/>
            <person name="Dinh H."/>
            <person name="Forbes L."/>
            <person name="Fowler G."/>
            <person name="Francisco L."/>
            <person name="Fu Q."/>
            <person name="Gubbala S."/>
            <person name="Hale W."/>
            <person name="Han Y."/>
            <person name="Hemphill L."/>
            <person name="Highlander S.K."/>
            <person name="Hirani K."/>
            <person name="Hogues M."/>
            <person name="Jackson L."/>
            <person name="Jakkamsetti A."/>
            <person name="Javaid M."/>
            <person name="Jiang H."/>
            <person name="Korchina V."/>
            <person name="Kovar C."/>
            <person name="Lara F."/>
            <person name="Lee S."/>
            <person name="Mata R."/>
            <person name="Mathew T."/>
            <person name="Moen C."/>
            <person name="Morales K."/>
            <person name="Munidasa M."/>
            <person name="Nazareth L."/>
            <person name="Ngo R."/>
            <person name="Nguyen L."/>
            <person name="Okwuonu G."/>
            <person name="Ongeri F."/>
            <person name="Patil S."/>
            <person name="Petrosino J."/>
            <person name="Pham C."/>
            <person name="Pham P."/>
            <person name="Pu L.-L."/>
            <person name="Puazo M."/>
            <person name="Raj R."/>
            <person name="Reid J."/>
            <person name="Rouhana J."/>
            <person name="Saada N."/>
            <person name="Shang Y."/>
            <person name="Simmons D."/>
            <person name="Thornton R."/>
            <person name="Warren J."/>
            <person name="Weissenberger G."/>
            <person name="Zhang J."/>
            <person name="Zhang L."/>
            <person name="Zhou C."/>
            <person name="Zhu D."/>
            <person name="Muzny D."/>
            <person name="Worley K."/>
            <person name="Gibbs R."/>
        </authorList>
    </citation>
    <scope>NUCLEOTIDE SEQUENCE [LARGE SCALE GENOMIC DNA]</scope>
    <source>
        <strain evidence="6 8">DSM 16041</strain>
    </source>
</reference>
<protein>
    <recommendedName>
        <fullName evidence="3">biotin--[biotin carboxyl-carrier protein] ligase</fullName>
        <ecNumber evidence="3">6.3.4.15</ecNumber>
    </recommendedName>
</protein>
<dbReference type="PANTHER" id="PTHR12835">
    <property type="entry name" value="BIOTIN PROTEIN LIGASE"/>
    <property type="match status" value="1"/>
</dbReference>
<proteinExistence type="predicted"/>
<dbReference type="EC" id="6.3.4.15" evidence="3"/>
<sequence length="251" mass="27262">MNDFPRLSAAGVTVQNLDQVTSTNDLAKQRLATSASQPFLIAAASQRAGRGKPGRTFFSPADSGAYFTLGLPFAGVKLTAARLTVTAAVAAATVLHEHFHQPITIKWVNDLCVGNRKAVGILAEMVLDNHNRPAGVAIGWGINLFQPADQWPAEIAKQVTTLSNQPVSRQERLTVIDEVAARFLDLLAQPWPAVLAVYRDHQYLSGKRLVVDTGAERISGQFERITDEGFLCIRTACGRRVFSAGTVRVRE</sequence>
<reference evidence="7 9" key="2">
    <citation type="journal article" date="2015" name="Genome Announc.">
        <title>Expanding the biotechnology potential of lactobacilli through comparative genomics of 213 strains and associated genera.</title>
        <authorList>
            <person name="Sun Z."/>
            <person name="Harris H.M."/>
            <person name="McCann A."/>
            <person name="Guo C."/>
            <person name="Argimon S."/>
            <person name="Zhang W."/>
            <person name="Yang X."/>
            <person name="Jeffery I.B."/>
            <person name="Cooney J.C."/>
            <person name="Kagawa T.F."/>
            <person name="Liu W."/>
            <person name="Song Y."/>
            <person name="Salvetti E."/>
            <person name="Wrobel A."/>
            <person name="Rasinkangas P."/>
            <person name="Parkhill J."/>
            <person name="Rea M.C."/>
            <person name="O'Sullivan O."/>
            <person name="Ritari J."/>
            <person name="Douillard F.P."/>
            <person name="Paul Ross R."/>
            <person name="Yang R."/>
            <person name="Briner A.E."/>
            <person name="Felis G.E."/>
            <person name="de Vos W.M."/>
            <person name="Barrangou R."/>
            <person name="Klaenhammer T.R."/>
            <person name="Caufield P.W."/>
            <person name="Cui Y."/>
            <person name="Zhang H."/>
            <person name="O'Toole P.W."/>
        </authorList>
    </citation>
    <scope>NUCLEOTIDE SEQUENCE [LARGE SCALE GENOMIC DNA]</scope>
    <source>
        <strain evidence="7 9">DSM 16041</strain>
    </source>
</reference>
<evidence type="ECO:0000259" key="5">
    <source>
        <dbReference type="Pfam" id="PF03099"/>
    </source>
</evidence>
<dbReference type="InterPro" id="IPR045864">
    <property type="entry name" value="aa-tRNA-synth_II/BPL/LPL"/>
</dbReference>
<dbReference type="Pfam" id="PF03099">
    <property type="entry name" value="BPL_LplA_LipB"/>
    <property type="match status" value="1"/>
</dbReference>
<evidence type="ECO:0000313" key="9">
    <source>
        <dbReference type="Proteomes" id="UP000051883"/>
    </source>
</evidence>
<dbReference type="Proteomes" id="UP000051883">
    <property type="component" value="Unassembled WGS sequence"/>
</dbReference>
<keyword evidence="2" id="KW-0092">Biotin</keyword>